<comment type="subcellular location">
    <subcellularLocation>
        <location evidence="1">Secreted</location>
    </subcellularLocation>
</comment>
<dbReference type="PROSITE" id="PS50049">
    <property type="entry name" value="THD_2"/>
    <property type="match status" value="1"/>
</dbReference>
<dbReference type="Gene3D" id="2.60.120.40">
    <property type="match status" value="1"/>
</dbReference>
<organism evidence="8 9">
    <name type="scientific">Owenia fusiformis</name>
    <name type="common">Polychaete worm</name>
    <dbReference type="NCBI Taxonomy" id="6347"/>
    <lineage>
        <taxon>Eukaryota</taxon>
        <taxon>Metazoa</taxon>
        <taxon>Spiralia</taxon>
        <taxon>Lophotrochozoa</taxon>
        <taxon>Annelida</taxon>
        <taxon>Polychaeta</taxon>
        <taxon>Sedentaria</taxon>
        <taxon>Canalipalpata</taxon>
        <taxon>Sabellida</taxon>
        <taxon>Oweniida</taxon>
        <taxon>Oweniidae</taxon>
        <taxon>Owenia</taxon>
    </lineage>
</organism>
<name>A0A8J1UG51_OWEFU</name>
<reference evidence="8" key="1">
    <citation type="submission" date="2022-03" db="EMBL/GenBank/DDBJ databases">
        <authorList>
            <person name="Martin C."/>
        </authorList>
    </citation>
    <scope>NUCLEOTIDE SEQUENCE</scope>
</reference>
<proteinExistence type="inferred from homology"/>
<keyword evidence="4" id="KW-0964">Secreted</keyword>
<dbReference type="PANTHER" id="PTHR15151">
    <property type="entry name" value="PROTEIN EIGER"/>
    <property type="match status" value="1"/>
</dbReference>
<evidence type="ECO:0000256" key="4">
    <source>
        <dbReference type="ARBA" id="ARBA00022525"/>
    </source>
</evidence>
<protein>
    <recommendedName>
        <fullName evidence="7">THD domain-containing protein</fullName>
    </recommendedName>
</protein>
<sequence length="384" mass="43337">MDTTSSKEDLLPKMKLSPDDLDVIQKQIHVLWTGIRLLLVYCIILTFVVAGCIVVIYTNTLRCDTTSGHLFLSQSQSNIQNDVPPLNEESSHIKVDKPQNNASSQAIRPGLRNVHSSIHQLRVRREVEDGSTVAPTKKPRVKKKRDKCKRYNKCLKKELVKELSKRVPAEVKKQIDTLPKPAATVLPAGTQDKNQKHNVIIHLEANEEPYMDKMEEGELSPKYTIHGTSCKYSLATGLACIDGLYKLWKFADWVTDEAKDRVSYKDGLLKVKDEGFYLIYAQVRVSKVTFKTTMAENTMGVFLGVDGETNILECTTGVDTEPNKDKNAVPNTKEKASTRDRSCYISSPRHIKAGQILSIRDSRRIYSSITNRPTTDFWGIIKLN</sequence>
<keyword evidence="9" id="KW-1185">Reference proteome</keyword>
<dbReference type="GO" id="GO:0005615">
    <property type="term" value="C:extracellular space"/>
    <property type="evidence" value="ECO:0007669"/>
    <property type="project" value="UniProtKB-KW"/>
</dbReference>
<evidence type="ECO:0000313" key="8">
    <source>
        <dbReference type="EMBL" id="CAH1781080.1"/>
    </source>
</evidence>
<dbReference type="AlphaFoldDB" id="A0A8J1UG51"/>
<dbReference type="PANTHER" id="PTHR15151:SF24">
    <property type="entry name" value="A PROLIFERATION-INDUCING LIGAND-LIKE PROTEIN-RELATED"/>
    <property type="match status" value="1"/>
</dbReference>
<dbReference type="GO" id="GO:0016020">
    <property type="term" value="C:membrane"/>
    <property type="evidence" value="ECO:0007669"/>
    <property type="project" value="InterPro"/>
</dbReference>
<dbReference type="InterPro" id="IPR006052">
    <property type="entry name" value="TNF_dom"/>
</dbReference>
<evidence type="ECO:0000256" key="2">
    <source>
        <dbReference type="ARBA" id="ARBA00008670"/>
    </source>
</evidence>
<evidence type="ECO:0000256" key="6">
    <source>
        <dbReference type="ARBA" id="ARBA00023180"/>
    </source>
</evidence>
<evidence type="ECO:0000256" key="3">
    <source>
        <dbReference type="ARBA" id="ARBA00022514"/>
    </source>
</evidence>
<keyword evidence="5" id="KW-1015">Disulfide bond</keyword>
<dbReference type="Pfam" id="PF00229">
    <property type="entry name" value="TNF"/>
    <property type="match status" value="1"/>
</dbReference>
<comment type="caution">
    <text evidence="8">The sequence shown here is derived from an EMBL/GenBank/DDBJ whole genome shotgun (WGS) entry which is preliminary data.</text>
</comment>
<dbReference type="InterPro" id="IPR008983">
    <property type="entry name" value="Tumour_necrosis_fac-like_dom"/>
</dbReference>
<gene>
    <name evidence="8" type="ORF">OFUS_LOCUS7698</name>
</gene>
<evidence type="ECO:0000313" key="9">
    <source>
        <dbReference type="Proteomes" id="UP000749559"/>
    </source>
</evidence>
<dbReference type="GO" id="GO:0005164">
    <property type="term" value="F:tumor necrosis factor receptor binding"/>
    <property type="evidence" value="ECO:0007669"/>
    <property type="project" value="InterPro"/>
</dbReference>
<evidence type="ECO:0000256" key="1">
    <source>
        <dbReference type="ARBA" id="ARBA00004613"/>
    </source>
</evidence>
<dbReference type="EMBL" id="CAIIXF020000004">
    <property type="protein sequence ID" value="CAH1781080.1"/>
    <property type="molecule type" value="Genomic_DNA"/>
</dbReference>
<keyword evidence="6" id="KW-0325">Glycoprotein</keyword>
<dbReference type="Proteomes" id="UP000749559">
    <property type="component" value="Unassembled WGS sequence"/>
</dbReference>
<dbReference type="GO" id="GO:0005125">
    <property type="term" value="F:cytokine activity"/>
    <property type="evidence" value="ECO:0007669"/>
    <property type="project" value="UniProtKB-KW"/>
</dbReference>
<feature type="domain" description="THD" evidence="7">
    <location>
        <begin position="199"/>
        <end position="383"/>
    </location>
</feature>
<dbReference type="InterPro" id="IPR051748">
    <property type="entry name" value="TNF_Ligand_Superfamily"/>
</dbReference>
<keyword evidence="3" id="KW-0202">Cytokine</keyword>
<comment type="similarity">
    <text evidence="2">Belongs to the tumor necrosis factor family.</text>
</comment>
<evidence type="ECO:0000256" key="5">
    <source>
        <dbReference type="ARBA" id="ARBA00023157"/>
    </source>
</evidence>
<dbReference type="SUPFAM" id="SSF49842">
    <property type="entry name" value="TNF-like"/>
    <property type="match status" value="1"/>
</dbReference>
<dbReference type="GO" id="GO:0006955">
    <property type="term" value="P:immune response"/>
    <property type="evidence" value="ECO:0007669"/>
    <property type="project" value="InterPro"/>
</dbReference>
<evidence type="ECO:0000259" key="7">
    <source>
        <dbReference type="PROSITE" id="PS50049"/>
    </source>
</evidence>
<accession>A0A8J1UG51</accession>